<dbReference type="SUPFAM" id="SSF48208">
    <property type="entry name" value="Six-hairpin glycosidases"/>
    <property type="match status" value="1"/>
</dbReference>
<sequence length="498" mass="54955">MAGASFAPSGSSMSARRTPETDDTSINSSSELGLLLQKTLPETLGRQLHELYSDNITAKVFRASVDCLRNNYPIATYPEYVPQTGESAGLYVNREASFWTCGFFPGCIYGLIERLVKFPQSIAPGSHKALITRKLLELGSIWSEPIHDMASRTDTHDMCFIVQPSMRPRWELLGDNRALASIVTAARSLYTRYNPVVGAIRSWDVLDQQGVKITSLLHDFLVIIDSMVNLDLLFYAAHHTGQSELANAATTHARTLLRTSLRHEGTAIRVGFAGPMFSTFHVANLDPLTGDLKERCTAQGYARDSTWARGQAWGILGYSQTFGWTGESEFLEASCGLAEYFLLRLEKSPACVEQQLGNGETCGRYVPLWDFDAPVDEVKPLRDSSAGIIAANGMLVLSQHLTSAGQHALAVRYRDAAVMLVKDALAFSLAEEKALLKVVGGKIEVEDAAVGRRFDAVLKNATANHNARDHHRYWDHGLVYGDYYLIEFGNRLLRMGLA</sequence>
<dbReference type="EMBL" id="JANBVN010000050">
    <property type="protein sequence ID" value="KAJ9156811.1"/>
    <property type="molecule type" value="Genomic_DNA"/>
</dbReference>
<dbReference type="FunFam" id="1.50.10.10:FF:000048">
    <property type="entry name" value="Unsaturated chondroitin disaccharide hydrolase"/>
    <property type="match status" value="1"/>
</dbReference>
<gene>
    <name evidence="4" type="ORF">NKR19_g4111</name>
</gene>
<keyword evidence="1 4" id="KW-0378">Hydrolase</keyword>
<evidence type="ECO:0000313" key="4">
    <source>
        <dbReference type="EMBL" id="KAJ9156811.1"/>
    </source>
</evidence>
<organism evidence="4 5">
    <name type="scientific">Coniochaeta hoffmannii</name>
    <dbReference type="NCBI Taxonomy" id="91930"/>
    <lineage>
        <taxon>Eukaryota</taxon>
        <taxon>Fungi</taxon>
        <taxon>Dikarya</taxon>
        <taxon>Ascomycota</taxon>
        <taxon>Pezizomycotina</taxon>
        <taxon>Sordariomycetes</taxon>
        <taxon>Sordariomycetidae</taxon>
        <taxon>Coniochaetales</taxon>
        <taxon>Coniochaetaceae</taxon>
        <taxon>Coniochaeta</taxon>
    </lineage>
</organism>
<comment type="caution">
    <text evidence="4">The sequence shown here is derived from an EMBL/GenBank/DDBJ whole genome shotgun (WGS) entry which is preliminary data.</text>
</comment>
<dbReference type="GO" id="GO:0052757">
    <property type="term" value="F:chondroitin hydrolase activity"/>
    <property type="evidence" value="ECO:0007669"/>
    <property type="project" value="TreeGrafter"/>
</dbReference>
<protein>
    <submittedName>
        <fullName evidence="4">Unsaturated chondroitin disaccharide hydrolase</fullName>
    </submittedName>
</protein>
<keyword evidence="5" id="KW-1185">Reference proteome</keyword>
<feature type="region of interest" description="Disordered" evidence="3">
    <location>
        <begin position="1"/>
        <end position="28"/>
    </location>
</feature>
<evidence type="ECO:0000313" key="5">
    <source>
        <dbReference type="Proteomes" id="UP001174691"/>
    </source>
</evidence>
<dbReference type="InterPro" id="IPR012341">
    <property type="entry name" value="6hp_glycosidase-like_sf"/>
</dbReference>
<evidence type="ECO:0000256" key="2">
    <source>
        <dbReference type="ARBA" id="ARBA00038358"/>
    </source>
</evidence>
<dbReference type="Gene3D" id="1.50.10.10">
    <property type="match status" value="1"/>
</dbReference>
<comment type="similarity">
    <text evidence="2">Belongs to the glycosyl hydrolase 88 family.</text>
</comment>
<dbReference type="PANTHER" id="PTHR36845">
    <property type="entry name" value="HYDROLASE, PUTATIVE (AFU_ORTHOLOGUE AFUA_7G05090)-RELATED"/>
    <property type="match status" value="1"/>
</dbReference>
<proteinExistence type="inferred from homology"/>
<reference evidence="4" key="1">
    <citation type="submission" date="2022-07" db="EMBL/GenBank/DDBJ databases">
        <title>Fungi with potential for degradation of polypropylene.</title>
        <authorList>
            <person name="Gostincar C."/>
        </authorList>
    </citation>
    <scope>NUCLEOTIDE SEQUENCE</scope>
    <source>
        <strain evidence="4">EXF-13287</strain>
    </source>
</reference>
<dbReference type="PANTHER" id="PTHR36845:SF1">
    <property type="entry name" value="HYDROLASE, PUTATIVE (AFU_ORTHOLOGUE AFUA_7G05090)-RELATED"/>
    <property type="match status" value="1"/>
</dbReference>
<evidence type="ECO:0000256" key="3">
    <source>
        <dbReference type="SAM" id="MobiDB-lite"/>
    </source>
</evidence>
<evidence type="ECO:0000256" key="1">
    <source>
        <dbReference type="ARBA" id="ARBA00022801"/>
    </source>
</evidence>
<dbReference type="InterPro" id="IPR008928">
    <property type="entry name" value="6-hairpin_glycosidase_sf"/>
</dbReference>
<dbReference type="Proteomes" id="UP001174691">
    <property type="component" value="Unassembled WGS sequence"/>
</dbReference>
<dbReference type="AlphaFoldDB" id="A0AA38SBY6"/>
<accession>A0AA38SBY6</accession>
<dbReference type="InterPro" id="IPR052369">
    <property type="entry name" value="UG_Glycosaminoglycan_Hydrolase"/>
</dbReference>
<name>A0AA38SBY6_9PEZI</name>
<dbReference type="GO" id="GO:0000272">
    <property type="term" value="P:polysaccharide catabolic process"/>
    <property type="evidence" value="ECO:0007669"/>
    <property type="project" value="TreeGrafter"/>
</dbReference>